<feature type="region of interest" description="Disordered" evidence="1">
    <location>
        <begin position="266"/>
        <end position="289"/>
    </location>
</feature>
<gene>
    <name evidence="2" type="ORF">M9458_055628</name>
</gene>
<comment type="caution">
    <text evidence="2">The sequence shown here is derived from an EMBL/GenBank/DDBJ whole genome shotgun (WGS) entry which is preliminary data.</text>
</comment>
<organism evidence="2 3">
    <name type="scientific">Cirrhinus mrigala</name>
    <name type="common">Mrigala</name>
    <dbReference type="NCBI Taxonomy" id="683832"/>
    <lineage>
        <taxon>Eukaryota</taxon>
        <taxon>Metazoa</taxon>
        <taxon>Chordata</taxon>
        <taxon>Craniata</taxon>
        <taxon>Vertebrata</taxon>
        <taxon>Euteleostomi</taxon>
        <taxon>Actinopterygii</taxon>
        <taxon>Neopterygii</taxon>
        <taxon>Teleostei</taxon>
        <taxon>Ostariophysi</taxon>
        <taxon>Cypriniformes</taxon>
        <taxon>Cyprinidae</taxon>
        <taxon>Labeoninae</taxon>
        <taxon>Labeonini</taxon>
        <taxon>Cirrhinus</taxon>
    </lineage>
</organism>
<sequence>MRRSLRLNARSRCIYARGALPPGGISAIWAFRSTERRANSPQCRGSLFSVWSWTRSTRQPASPTNACSSAEVSGIIQTQDSGSSQNISEAPGAYGSRSRGDATGLASYETASALVTRPSPEMGMAPWHTPDWRFPAVSPPVQPVVRPGLSSGRSPSGTSLQASCGLHGCLLHWLGCCMQRASSLGLLDRTSTAMAYQLLAVLLALRRFRPMLRHKHVLVRTDSTATVAYINHQGGLRSRRMSQLARHLLLWSQMWLKFTFQENSTVQPTSSHGSPPILENGDSTPRWSS</sequence>
<dbReference type="Proteomes" id="UP001529510">
    <property type="component" value="Unassembled WGS sequence"/>
</dbReference>
<proteinExistence type="predicted"/>
<dbReference type="EMBL" id="JAMKFB020000556">
    <property type="protein sequence ID" value="KAL0149013.1"/>
    <property type="molecule type" value="Genomic_DNA"/>
</dbReference>
<evidence type="ECO:0000256" key="1">
    <source>
        <dbReference type="SAM" id="MobiDB-lite"/>
    </source>
</evidence>
<dbReference type="AlphaFoldDB" id="A0ABD0MLF9"/>
<evidence type="ECO:0000313" key="2">
    <source>
        <dbReference type="EMBL" id="KAL0149013.1"/>
    </source>
</evidence>
<keyword evidence="3" id="KW-1185">Reference proteome</keyword>
<feature type="compositionally biased region" description="Polar residues" evidence="1">
    <location>
        <begin position="78"/>
        <end position="88"/>
    </location>
</feature>
<accession>A0ABD0MLF9</accession>
<feature type="region of interest" description="Disordered" evidence="1">
    <location>
        <begin position="78"/>
        <end position="101"/>
    </location>
</feature>
<evidence type="ECO:0000313" key="3">
    <source>
        <dbReference type="Proteomes" id="UP001529510"/>
    </source>
</evidence>
<name>A0ABD0MLF9_CIRMR</name>
<reference evidence="2 3" key="1">
    <citation type="submission" date="2024-05" db="EMBL/GenBank/DDBJ databases">
        <title>Genome sequencing and assembly of Indian major carp, Cirrhinus mrigala (Hamilton, 1822).</title>
        <authorList>
            <person name="Mohindra V."/>
            <person name="Chowdhury L.M."/>
            <person name="Lal K."/>
            <person name="Jena J.K."/>
        </authorList>
    </citation>
    <scope>NUCLEOTIDE SEQUENCE [LARGE SCALE GENOMIC DNA]</scope>
    <source>
        <strain evidence="2">CM1030</strain>
        <tissue evidence="2">Blood</tissue>
    </source>
</reference>
<protein>
    <submittedName>
        <fullName evidence="2">Uncharacterized protein</fullName>
    </submittedName>
</protein>